<dbReference type="AlphaFoldDB" id="A0AA38XN34"/>
<name>A0AA38XN34_9EURO</name>
<sequence length="122" mass="12675">MHFTSLQNLALLSLGLTSTLGSAYVVQVYDDHDCTQNGREVNVWDNTCATWMGGFGSFEVKAYGSSGQKARFHVANNCGGSTIGGAYFADGTGSGNANFLIGTGCHDLDTGYTANAAGSFAI</sequence>
<reference evidence="2" key="1">
    <citation type="submission" date="2022-10" db="EMBL/GenBank/DDBJ databases">
        <title>Culturing micro-colonial fungi from biological soil crusts in the Mojave desert and describing Neophaeococcomyces mojavensis, and introducing the new genera and species Taxawa tesnikishii.</title>
        <authorList>
            <person name="Kurbessoian T."/>
            <person name="Stajich J.E."/>
        </authorList>
    </citation>
    <scope>NUCLEOTIDE SEQUENCE</scope>
    <source>
        <strain evidence="2">TK_35</strain>
    </source>
</reference>
<keyword evidence="3" id="KW-1185">Reference proteome</keyword>
<keyword evidence="1" id="KW-0732">Signal</keyword>
<protein>
    <recommendedName>
        <fullName evidence="4">Lectin</fullName>
    </recommendedName>
</protein>
<comment type="caution">
    <text evidence="2">The sequence shown here is derived from an EMBL/GenBank/DDBJ whole genome shotgun (WGS) entry which is preliminary data.</text>
</comment>
<dbReference type="EMBL" id="JAPDRN010000173">
    <property type="protein sequence ID" value="KAJ9616071.1"/>
    <property type="molecule type" value="Genomic_DNA"/>
</dbReference>
<proteinExistence type="predicted"/>
<evidence type="ECO:0000256" key="1">
    <source>
        <dbReference type="SAM" id="SignalP"/>
    </source>
</evidence>
<evidence type="ECO:0000313" key="3">
    <source>
        <dbReference type="Proteomes" id="UP001172681"/>
    </source>
</evidence>
<evidence type="ECO:0000313" key="2">
    <source>
        <dbReference type="EMBL" id="KAJ9616071.1"/>
    </source>
</evidence>
<evidence type="ECO:0008006" key="4">
    <source>
        <dbReference type="Google" id="ProtNLM"/>
    </source>
</evidence>
<dbReference type="Proteomes" id="UP001172681">
    <property type="component" value="Unassembled WGS sequence"/>
</dbReference>
<accession>A0AA38XN34</accession>
<feature type="signal peptide" evidence="1">
    <location>
        <begin position="1"/>
        <end position="23"/>
    </location>
</feature>
<organism evidence="2 3">
    <name type="scientific">Knufia peltigerae</name>
    <dbReference type="NCBI Taxonomy" id="1002370"/>
    <lineage>
        <taxon>Eukaryota</taxon>
        <taxon>Fungi</taxon>
        <taxon>Dikarya</taxon>
        <taxon>Ascomycota</taxon>
        <taxon>Pezizomycotina</taxon>
        <taxon>Eurotiomycetes</taxon>
        <taxon>Chaetothyriomycetidae</taxon>
        <taxon>Chaetothyriales</taxon>
        <taxon>Trichomeriaceae</taxon>
        <taxon>Knufia</taxon>
    </lineage>
</organism>
<feature type="chain" id="PRO_5041370193" description="Lectin" evidence="1">
    <location>
        <begin position="24"/>
        <end position="122"/>
    </location>
</feature>
<gene>
    <name evidence="2" type="ORF">H2204_014112</name>
</gene>